<keyword evidence="4" id="KW-1185">Reference proteome</keyword>
<sequence>MIPRVANPPSRRRPSQVFSEQYGVSRSPTNPVWQAAIEKYYGKLAKGGIKASMIDKDLWDVSGPDELIAQIEALVPIQAAQSNAWSKAMSRLQPIVLGLNDFVAVTAWAVGMNGKLDAVLGGSIRLIIKFAQPVLPDVNEMLESFQSSLPRIQKYEQELPMTESLEKALLDLYGEIIVFCAHVIAFFRNNPNVARNRNAWSKFSRDSTEVIANVRKYSRRVDEAADMIRLSKEIHTAETVAALREFQGLRIRSNNAKLPFFARNAELQTLKDALHPLRAVDIHGLGGIGKTQLALHFANTSMGIYEIAWTPAETQIKLVQAVSSLANKLGLADGASEDDYENVGKVRDWLNTAGKPQGSLIVTSRSPSQAAGRVTATIALASFLPEDGTDVLRSLTGLEPVNEEVKAAAGDVCRLIGGLLLAMVQISTSSANERRSLPSQSGQSRFRSFPPRQPHSQNLLVFFDPDEIPERLITNTKVKLQNPRLEFLFDEFDFGEAAVELNRTSLISRLSGSKALSMHRLVQFAVFLRQSNSDLVVNPDSAIRFLYFGFPNTWQQRGAHQGHGWASWETCGAVLPHVSWLMKLSERNKLKPSAPDQWAELICRAGTYLWEKEQPSLARTFFEYALKIDDITPGPPLLDLARLPAALAAYQQALAIREQLEGAASTGVADVCDSVACAYTELGDVDQATAYLDRATAIHHAYDPSNMSRTLAIRALACLRAGEAERSLDAIRECWRLQGLTQEQVEASRYPKHSGDVMMLARILCLQGRKAEAQELASRTIKMRRGVYGERGGPRVADSLFTAARMLEDGGETVLASRMMREVLEICGDAPEMRAHLARAFWFSAGMEAKMNGHEDDVAYLRQTARVARDGIEGREWPDEDADEGFMRLVSWMLW</sequence>
<dbReference type="PANTHER" id="PTHR47691:SF3">
    <property type="entry name" value="HTH-TYPE TRANSCRIPTIONAL REGULATOR RV0890C-RELATED"/>
    <property type="match status" value="1"/>
</dbReference>
<dbReference type="Pfam" id="PF25000">
    <property type="entry name" value="DUF7779"/>
    <property type="match status" value="1"/>
</dbReference>
<dbReference type="Gene3D" id="1.25.40.10">
    <property type="entry name" value="Tetratricopeptide repeat domain"/>
    <property type="match status" value="1"/>
</dbReference>
<dbReference type="SUPFAM" id="SSF48452">
    <property type="entry name" value="TPR-like"/>
    <property type="match status" value="2"/>
</dbReference>
<evidence type="ECO:0000259" key="2">
    <source>
        <dbReference type="Pfam" id="PF25000"/>
    </source>
</evidence>
<feature type="compositionally biased region" description="Polar residues" evidence="1">
    <location>
        <begin position="16"/>
        <end position="26"/>
    </location>
</feature>
<evidence type="ECO:0000313" key="4">
    <source>
        <dbReference type="Proteomes" id="UP001302602"/>
    </source>
</evidence>
<feature type="region of interest" description="Disordered" evidence="1">
    <location>
        <begin position="1"/>
        <end position="26"/>
    </location>
</feature>
<name>A0AAN6TV86_9PEZI</name>
<dbReference type="InterPro" id="IPR011990">
    <property type="entry name" value="TPR-like_helical_dom_sf"/>
</dbReference>
<evidence type="ECO:0000313" key="3">
    <source>
        <dbReference type="EMBL" id="KAK4120820.1"/>
    </source>
</evidence>
<organism evidence="3 4">
    <name type="scientific">Parathielavia appendiculata</name>
    <dbReference type="NCBI Taxonomy" id="2587402"/>
    <lineage>
        <taxon>Eukaryota</taxon>
        <taxon>Fungi</taxon>
        <taxon>Dikarya</taxon>
        <taxon>Ascomycota</taxon>
        <taxon>Pezizomycotina</taxon>
        <taxon>Sordariomycetes</taxon>
        <taxon>Sordariomycetidae</taxon>
        <taxon>Sordariales</taxon>
        <taxon>Chaetomiaceae</taxon>
        <taxon>Parathielavia</taxon>
    </lineage>
</organism>
<feature type="compositionally biased region" description="Polar residues" evidence="1">
    <location>
        <begin position="432"/>
        <end position="446"/>
    </location>
</feature>
<comment type="caution">
    <text evidence="3">The sequence shown here is derived from an EMBL/GenBank/DDBJ whole genome shotgun (WGS) entry which is preliminary data.</text>
</comment>
<feature type="region of interest" description="Disordered" evidence="1">
    <location>
        <begin position="432"/>
        <end position="453"/>
    </location>
</feature>
<dbReference type="InterPro" id="IPR027417">
    <property type="entry name" value="P-loop_NTPase"/>
</dbReference>
<reference evidence="3" key="2">
    <citation type="submission" date="2023-05" db="EMBL/GenBank/DDBJ databases">
        <authorList>
            <consortium name="Lawrence Berkeley National Laboratory"/>
            <person name="Steindorff A."/>
            <person name="Hensen N."/>
            <person name="Bonometti L."/>
            <person name="Westerberg I."/>
            <person name="Brannstrom I.O."/>
            <person name="Guillou S."/>
            <person name="Cros-Aarteil S."/>
            <person name="Calhoun S."/>
            <person name="Haridas S."/>
            <person name="Kuo A."/>
            <person name="Mondo S."/>
            <person name="Pangilinan J."/>
            <person name="Riley R."/>
            <person name="Labutti K."/>
            <person name="Andreopoulos B."/>
            <person name="Lipzen A."/>
            <person name="Chen C."/>
            <person name="Yanf M."/>
            <person name="Daum C."/>
            <person name="Ng V."/>
            <person name="Clum A."/>
            <person name="Ohm R."/>
            <person name="Martin F."/>
            <person name="Silar P."/>
            <person name="Natvig D."/>
            <person name="Lalanne C."/>
            <person name="Gautier V."/>
            <person name="Ament-Velasquez S.L."/>
            <person name="Kruys A."/>
            <person name="Hutchinson M.I."/>
            <person name="Powell A.J."/>
            <person name="Barry K."/>
            <person name="Miller A.N."/>
            <person name="Grigoriev I.V."/>
            <person name="Debuchy R."/>
            <person name="Gladieux P."/>
            <person name="Thoren M.H."/>
            <person name="Johannesson H."/>
        </authorList>
    </citation>
    <scope>NUCLEOTIDE SEQUENCE</scope>
    <source>
        <strain evidence="3">CBS 731.68</strain>
    </source>
</reference>
<gene>
    <name evidence="3" type="ORF">N657DRAFT_658182</name>
</gene>
<proteinExistence type="predicted"/>
<dbReference type="RefSeq" id="XP_062644591.1">
    <property type="nucleotide sequence ID" value="XM_062794870.1"/>
</dbReference>
<dbReference type="Proteomes" id="UP001302602">
    <property type="component" value="Unassembled WGS sequence"/>
</dbReference>
<dbReference type="Pfam" id="PF13374">
    <property type="entry name" value="TPR_10"/>
    <property type="match status" value="1"/>
</dbReference>
<protein>
    <recommendedName>
        <fullName evidence="2">DUF7779 domain-containing protein</fullName>
    </recommendedName>
</protein>
<dbReference type="AlphaFoldDB" id="A0AAN6TV86"/>
<dbReference type="PANTHER" id="PTHR47691">
    <property type="entry name" value="REGULATOR-RELATED"/>
    <property type="match status" value="1"/>
</dbReference>
<dbReference type="GeneID" id="87831639"/>
<accession>A0AAN6TV86</accession>
<evidence type="ECO:0000256" key="1">
    <source>
        <dbReference type="SAM" id="MobiDB-lite"/>
    </source>
</evidence>
<dbReference type="InterPro" id="IPR056681">
    <property type="entry name" value="DUF7779"/>
</dbReference>
<dbReference type="SUPFAM" id="SSF52540">
    <property type="entry name" value="P-loop containing nucleoside triphosphate hydrolases"/>
    <property type="match status" value="1"/>
</dbReference>
<dbReference type="EMBL" id="MU853236">
    <property type="protein sequence ID" value="KAK4120820.1"/>
    <property type="molecule type" value="Genomic_DNA"/>
</dbReference>
<reference evidence="3" key="1">
    <citation type="journal article" date="2023" name="Mol. Phylogenet. Evol.">
        <title>Genome-scale phylogeny and comparative genomics of the fungal order Sordariales.</title>
        <authorList>
            <person name="Hensen N."/>
            <person name="Bonometti L."/>
            <person name="Westerberg I."/>
            <person name="Brannstrom I.O."/>
            <person name="Guillou S."/>
            <person name="Cros-Aarteil S."/>
            <person name="Calhoun S."/>
            <person name="Haridas S."/>
            <person name="Kuo A."/>
            <person name="Mondo S."/>
            <person name="Pangilinan J."/>
            <person name="Riley R."/>
            <person name="LaButti K."/>
            <person name="Andreopoulos B."/>
            <person name="Lipzen A."/>
            <person name="Chen C."/>
            <person name="Yan M."/>
            <person name="Daum C."/>
            <person name="Ng V."/>
            <person name="Clum A."/>
            <person name="Steindorff A."/>
            <person name="Ohm R.A."/>
            <person name="Martin F."/>
            <person name="Silar P."/>
            <person name="Natvig D.O."/>
            <person name="Lalanne C."/>
            <person name="Gautier V."/>
            <person name="Ament-Velasquez S.L."/>
            <person name="Kruys A."/>
            <person name="Hutchinson M.I."/>
            <person name="Powell A.J."/>
            <person name="Barry K."/>
            <person name="Miller A.N."/>
            <person name="Grigoriev I.V."/>
            <person name="Debuchy R."/>
            <person name="Gladieux P."/>
            <person name="Hiltunen Thoren M."/>
            <person name="Johannesson H."/>
        </authorList>
    </citation>
    <scope>NUCLEOTIDE SEQUENCE</scope>
    <source>
        <strain evidence="3">CBS 731.68</strain>
    </source>
</reference>
<feature type="domain" description="DUF7779" evidence="2">
    <location>
        <begin position="457"/>
        <end position="531"/>
    </location>
</feature>
<dbReference type="Gene3D" id="3.40.50.300">
    <property type="entry name" value="P-loop containing nucleotide triphosphate hydrolases"/>
    <property type="match status" value="1"/>
</dbReference>